<evidence type="ECO:0000313" key="2">
    <source>
        <dbReference type="EMBL" id="KAK3083302.1"/>
    </source>
</evidence>
<sequence length="539" mass="61992">MATPAKVRKRTPSFRIEFSGDDEKRKEILDTMQKIKNELTRRENKNFGNIQTLEYLFELFNQTQSGEGNGNDSSNNRSWSTYVTAKKSSMKQKIFLCAEKSLEKIIETVDAHARSCTGQLKIKKITTRGHVVMTNLKCENLQQTHNIKWSSSPYLPNKEYLVNSRVNHGLICSGMLPSHYNRFVDGAGIGKIGKAKRENFLKSYKKFLQDECKESMSTAILEEVASYEDEKLGEVDIMTDARHGWRKNAKDSTIVALGDKTHKVISCQHITKSDDRVTQRHEKIGTKKIYEDLQSNDVSVGVHDRNLSVNKFIRDETDATNQNDTWHCIKSLKVRLQKAASGPAYLEGKTWSFQLSDKVEPIATHIHWSIRNCNGDITTLRSSIDNIVEHYKDNHSSCHSTSRCKEPKYEISRIVITDPKAEKLLKDILRNSTIYKYPGDYILAKDTFYVESFNNVVNVYQDKRISFSDSQYNARSNLSVCHWNENVDRSFTSVWNPPNNRHPRSRLGKKCYKKLTSGTIFGKDIQKSFLRNVNNLVRY</sequence>
<dbReference type="Proteomes" id="UP001186944">
    <property type="component" value="Unassembled WGS sequence"/>
</dbReference>
<name>A0AA88XUM6_PINIB</name>
<gene>
    <name evidence="2" type="ORF">FSP39_018873</name>
</gene>
<dbReference type="AlphaFoldDB" id="A0AA88XUM6"/>
<accession>A0AA88XUM6</accession>
<protein>
    <recommendedName>
        <fullName evidence="1">Mutator-like transposase domain-containing protein</fullName>
    </recommendedName>
</protein>
<dbReference type="EMBL" id="VSWD01000014">
    <property type="protein sequence ID" value="KAK3083302.1"/>
    <property type="molecule type" value="Genomic_DNA"/>
</dbReference>
<dbReference type="PANTHER" id="PTHR31751">
    <property type="entry name" value="SI:CH211-108C17.2-RELATED-RELATED"/>
    <property type="match status" value="1"/>
</dbReference>
<organism evidence="2 3">
    <name type="scientific">Pinctada imbricata</name>
    <name type="common">Atlantic pearl-oyster</name>
    <name type="synonym">Pinctada martensii</name>
    <dbReference type="NCBI Taxonomy" id="66713"/>
    <lineage>
        <taxon>Eukaryota</taxon>
        <taxon>Metazoa</taxon>
        <taxon>Spiralia</taxon>
        <taxon>Lophotrochozoa</taxon>
        <taxon>Mollusca</taxon>
        <taxon>Bivalvia</taxon>
        <taxon>Autobranchia</taxon>
        <taxon>Pteriomorphia</taxon>
        <taxon>Pterioida</taxon>
        <taxon>Pterioidea</taxon>
        <taxon>Pteriidae</taxon>
        <taxon>Pinctada</taxon>
    </lineage>
</organism>
<feature type="domain" description="Mutator-like transposase" evidence="1">
    <location>
        <begin position="108"/>
        <end position="273"/>
    </location>
</feature>
<keyword evidence="3" id="KW-1185">Reference proteome</keyword>
<dbReference type="InterPro" id="IPR049012">
    <property type="entry name" value="Mutator_transp_dom"/>
</dbReference>
<reference evidence="2" key="1">
    <citation type="submission" date="2019-08" db="EMBL/GenBank/DDBJ databases">
        <title>The improved chromosome-level genome for the pearl oyster Pinctada fucata martensii using PacBio sequencing and Hi-C.</title>
        <authorList>
            <person name="Zheng Z."/>
        </authorList>
    </citation>
    <scope>NUCLEOTIDE SEQUENCE</scope>
    <source>
        <strain evidence="2">ZZ-2019</strain>
        <tissue evidence="2">Adductor muscle</tissue>
    </source>
</reference>
<evidence type="ECO:0000259" key="1">
    <source>
        <dbReference type="Pfam" id="PF20700"/>
    </source>
</evidence>
<comment type="caution">
    <text evidence="2">The sequence shown here is derived from an EMBL/GenBank/DDBJ whole genome shotgun (WGS) entry which is preliminary data.</text>
</comment>
<dbReference type="Pfam" id="PF20700">
    <property type="entry name" value="Mutator"/>
    <property type="match status" value="1"/>
</dbReference>
<evidence type="ECO:0000313" key="3">
    <source>
        <dbReference type="Proteomes" id="UP001186944"/>
    </source>
</evidence>
<proteinExistence type="predicted"/>